<protein>
    <recommendedName>
        <fullName evidence="2">DUF1552 domain-containing protein</fullName>
    </recommendedName>
</protein>
<sequence>DLTRVISFMVSREFSSRTYPEIGVPEAHHPTSHHQNNPDRIAKLVKINTYHTSLLAYYLDKLQATPDGDGSLLDQITMLYGGGLSDGQRHSAANLPVLIMGGGGGRRTGGRHVRCPDPTPMSNLHVTLMDTFGLPVEHFGTSTGALDTVATL</sequence>
<gene>
    <name evidence="1" type="ORF">METZ01_LOCUS206661</name>
</gene>
<evidence type="ECO:0000313" key="1">
    <source>
        <dbReference type="EMBL" id="SVB53807.1"/>
    </source>
</evidence>
<feature type="non-terminal residue" evidence="1">
    <location>
        <position position="1"/>
    </location>
</feature>
<organism evidence="1">
    <name type="scientific">marine metagenome</name>
    <dbReference type="NCBI Taxonomy" id="408172"/>
    <lineage>
        <taxon>unclassified sequences</taxon>
        <taxon>metagenomes</taxon>
        <taxon>ecological metagenomes</taxon>
    </lineage>
</organism>
<dbReference type="InterPro" id="IPR011447">
    <property type="entry name" value="DUF1552"/>
</dbReference>
<dbReference type="Pfam" id="PF07586">
    <property type="entry name" value="HXXSHH"/>
    <property type="match status" value="1"/>
</dbReference>
<dbReference type="EMBL" id="UINC01046154">
    <property type="protein sequence ID" value="SVB53807.1"/>
    <property type="molecule type" value="Genomic_DNA"/>
</dbReference>
<reference evidence="1" key="1">
    <citation type="submission" date="2018-05" db="EMBL/GenBank/DDBJ databases">
        <authorList>
            <person name="Lanie J.A."/>
            <person name="Ng W.-L."/>
            <person name="Kazmierczak K.M."/>
            <person name="Andrzejewski T.M."/>
            <person name="Davidsen T.M."/>
            <person name="Wayne K.J."/>
            <person name="Tettelin H."/>
            <person name="Glass J.I."/>
            <person name="Rusch D."/>
            <person name="Podicherti R."/>
            <person name="Tsui H.-C.T."/>
            <person name="Winkler M.E."/>
        </authorList>
    </citation>
    <scope>NUCLEOTIDE SEQUENCE</scope>
</reference>
<name>A0A382EVG1_9ZZZZ</name>
<proteinExistence type="predicted"/>
<evidence type="ECO:0008006" key="2">
    <source>
        <dbReference type="Google" id="ProtNLM"/>
    </source>
</evidence>
<dbReference type="AlphaFoldDB" id="A0A382EVG1"/>
<accession>A0A382EVG1</accession>